<dbReference type="InterPro" id="IPR050508">
    <property type="entry name" value="Methyltransf_Superfamily"/>
</dbReference>
<dbReference type="Pfam" id="PF13649">
    <property type="entry name" value="Methyltransf_25"/>
    <property type="match status" value="1"/>
</dbReference>
<dbReference type="PANTHER" id="PTHR42912:SF80">
    <property type="entry name" value="METHYLTRANSFERASE DOMAIN-CONTAINING PROTEIN"/>
    <property type="match status" value="1"/>
</dbReference>
<comment type="caution">
    <text evidence="2">The sequence shown here is derived from an EMBL/GenBank/DDBJ whole genome shotgun (WGS) entry which is preliminary data.</text>
</comment>
<dbReference type="AlphaFoldDB" id="A0A9P6U456"/>
<evidence type="ECO:0000313" key="3">
    <source>
        <dbReference type="Proteomes" id="UP000726737"/>
    </source>
</evidence>
<keyword evidence="3" id="KW-1185">Reference proteome</keyword>
<sequence>MTPPTPFNQTQPVMEPVTFLTDKEVLVNATKRIPAPMLPAVCYGRVHDPEERVSKTWWRDSFDHLYLQTDGDVVEDPAITMEEIRRLESHETIRSILQKKSVSHDDSNEKTRILDLCCGQGRHVLRLAELYPHLELHGHDLSKYLVELAQTRAKVCNAADRTHFTIGDCRSVPHPDNTFSLVMVMGNSFGYFTADDENKDIIKEIHRVLKPGGCVIIDIPDGAFIRNNFSARGWEWIDDSVIVCRERQLSKDQKRLICREVVMSTNTGIIRDQFYSERLYDLDEVHQLYRDTGLELQEEQQDGFQENDIGKDMSKRGEDLGMMEKRQLMVAFKPL</sequence>
<dbReference type="InterPro" id="IPR029063">
    <property type="entry name" value="SAM-dependent_MTases_sf"/>
</dbReference>
<accession>A0A9P6U456</accession>
<evidence type="ECO:0000313" key="2">
    <source>
        <dbReference type="EMBL" id="KAG0258843.1"/>
    </source>
</evidence>
<dbReference type="SUPFAM" id="SSF53335">
    <property type="entry name" value="S-adenosyl-L-methionine-dependent methyltransferases"/>
    <property type="match status" value="1"/>
</dbReference>
<dbReference type="OrthoDB" id="2013972at2759"/>
<dbReference type="InterPro" id="IPR041698">
    <property type="entry name" value="Methyltransf_25"/>
</dbReference>
<evidence type="ECO:0000259" key="1">
    <source>
        <dbReference type="Pfam" id="PF13649"/>
    </source>
</evidence>
<reference evidence="2" key="1">
    <citation type="journal article" date="2020" name="Fungal Divers.">
        <title>Resolving the Mortierellaceae phylogeny through synthesis of multi-gene phylogenetics and phylogenomics.</title>
        <authorList>
            <person name="Vandepol N."/>
            <person name="Liber J."/>
            <person name="Desiro A."/>
            <person name="Na H."/>
            <person name="Kennedy M."/>
            <person name="Barry K."/>
            <person name="Grigoriev I.V."/>
            <person name="Miller A.N."/>
            <person name="O'Donnell K."/>
            <person name="Stajich J.E."/>
            <person name="Bonito G."/>
        </authorList>
    </citation>
    <scope>NUCLEOTIDE SEQUENCE</scope>
    <source>
        <strain evidence="2">KOD948</strain>
    </source>
</reference>
<dbReference type="EMBL" id="JAAAJA010000204">
    <property type="protein sequence ID" value="KAG0258843.1"/>
    <property type="molecule type" value="Genomic_DNA"/>
</dbReference>
<gene>
    <name evidence="2" type="ORF">BG011_003025</name>
</gene>
<name>A0A9P6U456_9FUNG</name>
<proteinExistence type="predicted"/>
<organism evidence="2 3">
    <name type="scientific">Mortierella polycephala</name>
    <dbReference type="NCBI Taxonomy" id="41804"/>
    <lineage>
        <taxon>Eukaryota</taxon>
        <taxon>Fungi</taxon>
        <taxon>Fungi incertae sedis</taxon>
        <taxon>Mucoromycota</taxon>
        <taxon>Mortierellomycotina</taxon>
        <taxon>Mortierellomycetes</taxon>
        <taxon>Mortierellales</taxon>
        <taxon>Mortierellaceae</taxon>
        <taxon>Mortierella</taxon>
    </lineage>
</organism>
<dbReference type="CDD" id="cd02440">
    <property type="entry name" value="AdoMet_MTases"/>
    <property type="match status" value="1"/>
</dbReference>
<dbReference type="GO" id="GO:0008168">
    <property type="term" value="F:methyltransferase activity"/>
    <property type="evidence" value="ECO:0007669"/>
    <property type="project" value="TreeGrafter"/>
</dbReference>
<dbReference type="Gene3D" id="3.40.50.150">
    <property type="entry name" value="Vaccinia Virus protein VP39"/>
    <property type="match status" value="1"/>
</dbReference>
<feature type="domain" description="Methyltransferase" evidence="1">
    <location>
        <begin position="113"/>
        <end position="213"/>
    </location>
</feature>
<protein>
    <recommendedName>
        <fullName evidence="1">Methyltransferase domain-containing protein</fullName>
    </recommendedName>
</protein>
<dbReference type="PANTHER" id="PTHR42912">
    <property type="entry name" value="METHYLTRANSFERASE"/>
    <property type="match status" value="1"/>
</dbReference>
<dbReference type="Gene3D" id="2.20.25.110">
    <property type="entry name" value="S-adenosyl-L-methionine-dependent methyltransferases"/>
    <property type="match status" value="1"/>
</dbReference>
<dbReference type="Proteomes" id="UP000726737">
    <property type="component" value="Unassembled WGS sequence"/>
</dbReference>